<keyword evidence="1" id="KW-0031">Aminopeptidase</keyword>
<protein>
    <submittedName>
        <fullName evidence="1">Uncharacterized protein</fullName>
    </submittedName>
</protein>
<dbReference type="AlphaFoldDB" id="O05738"/>
<name>O05738_MYCLR</name>
<organism evidence="1">
    <name type="scientific">Mycobacterium leprae</name>
    <dbReference type="NCBI Taxonomy" id="1769"/>
    <lineage>
        <taxon>Bacteria</taxon>
        <taxon>Bacillati</taxon>
        <taxon>Actinomycetota</taxon>
        <taxon>Actinomycetes</taxon>
        <taxon>Mycobacteriales</taxon>
        <taxon>Mycobacteriaceae</taxon>
        <taxon>Mycobacterium</taxon>
    </lineage>
</organism>
<keyword evidence="1" id="KW-0378">Hydrolase</keyword>
<gene>
    <name evidence="1" type="primary">MLCB5.02</name>
</gene>
<accession>O05738</accession>
<reference evidence="1" key="2">
    <citation type="submission" date="1997-05" db="EMBL/GenBank/DDBJ databases">
        <authorList>
            <person name="Badcock K."/>
            <person name="Churcher C.M."/>
        </authorList>
    </citation>
    <scope>NUCLEOTIDE SEQUENCE</scope>
</reference>
<evidence type="ECO:0000313" key="1">
    <source>
        <dbReference type="EMBL" id="CAB08414.1"/>
    </source>
</evidence>
<sequence>MSLRVYLVATVLALVVCGLVTSGGGAVASILCFTSVNYIRRLIISESIYPKPGHRFISLVFRVLDSPLSKVLRAGILVCDSTTFTVINDRNAEPVLSSKNDLDLNPTTLPSVNGSDIQWRVVSVRRSHDLITVVVDLSDVQHRVRSLA</sequence>
<reference evidence="1" key="3">
    <citation type="submission" date="1997-05" db="EMBL/GenBank/DDBJ databases">
        <authorList>
            <person name="Parkhill J."/>
            <person name="Barrell B.G."/>
            <person name="Rajandream M.A."/>
        </authorList>
    </citation>
    <scope>NUCLEOTIDE SEQUENCE</scope>
</reference>
<keyword evidence="1" id="KW-0645">Protease</keyword>
<dbReference type="GO" id="GO:0004177">
    <property type="term" value="F:aminopeptidase activity"/>
    <property type="evidence" value="ECO:0007669"/>
    <property type="project" value="UniProtKB-KW"/>
</dbReference>
<proteinExistence type="predicted"/>
<reference evidence="1" key="1">
    <citation type="journal article" date="1993" name="Mol. Microbiol.">
        <title>Use of an ordered cosmid library to deduce the genomic organization of Mycobacterium leprae.</title>
        <authorList>
            <person name="Eiglmeier K."/>
            <person name="Honore N."/>
            <person name="Woods S.A."/>
            <person name="Caudron B."/>
            <person name="Cole S.T."/>
        </authorList>
    </citation>
    <scope>NUCLEOTIDE SEQUENCE</scope>
</reference>
<dbReference type="EMBL" id="Z95151">
    <property type="protein sequence ID" value="CAB08414.1"/>
    <property type="molecule type" value="Genomic_DNA"/>
</dbReference>